<keyword evidence="2" id="KW-0808">Transferase</keyword>
<evidence type="ECO:0000256" key="1">
    <source>
        <dbReference type="SAM" id="Phobius"/>
    </source>
</evidence>
<proteinExistence type="predicted"/>
<protein>
    <submittedName>
        <fullName evidence="2">Histidine kinase</fullName>
    </submittedName>
</protein>
<sequence>MEKIKWMLYIGALLLIGIPMLFVFTESVTFSSFVRHMLIGSSIGLLIAGLVINAHQKRKANKSFTVDIGIAIGLLLVLVFRLAG</sequence>
<keyword evidence="1" id="KW-0472">Membrane</keyword>
<dbReference type="RefSeq" id="WP_251516971.1">
    <property type="nucleotide sequence ID" value="NZ_JAMBON010000044.1"/>
</dbReference>
<comment type="caution">
    <text evidence="2">The sequence shown here is derived from an EMBL/GenBank/DDBJ whole genome shotgun (WGS) entry which is preliminary data.</text>
</comment>
<name>A0ABW4HP39_9BACI</name>
<reference evidence="3" key="1">
    <citation type="journal article" date="2019" name="Int. J. Syst. Evol. Microbiol.">
        <title>The Global Catalogue of Microorganisms (GCM) 10K type strain sequencing project: providing services to taxonomists for standard genome sequencing and annotation.</title>
        <authorList>
            <consortium name="The Broad Institute Genomics Platform"/>
            <consortium name="The Broad Institute Genome Sequencing Center for Infectious Disease"/>
            <person name="Wu L."/>
            <person name="Ma J."/>
        </authorList>
    </citation>
    <scope>NUCLEOTIDE SEQUENCE [LARGE SCALE GENOMIC DNA]</scope>
    <source>
        <strain evidence="3">CGMCC 1.12376</strain>
    </source>
</reference>
<dbReference type="Proteomes" id="UP001597221">
    <property type="component" value="Unassembled WGS sequence"/>
</dbReference>
<feature type="transmembrane region" description="Helical" evidence="1">
    <location>
        <begin position="7"/>
        <end position="27"/>
    </location>
</feature>
<dbReference type="EMBL" id="JBHUDE010000020">
    <property type="protein sequence ID" value="MFD1607090.1"/>
    <property type="molecule type" value="Genomic_DNA"/>
</dbReference>
<evidence type="ECO:0000313" key="3">
    <source>
        <dbReference type="Proteomes" id="UP001597221"/>
    </source>
</evidence>
<keyword evidence="1" id="KW-1133">Transmembrane helix</keyword>
<gene>
    <name evidence="2" type="ORF">ACFSBH_05420</name>
</gene>
<feature type="transmembrane region" description="Helical" evidence="1">
    <location>
        <begin position="64"/>
        <end position="83"/>
    </location>
</feature>
<keyword evidence="3" id="KW-1185">Reference proteome</keyword>
<dbReference type="GO" id="GO:0016301">
    <property type="term" value="F:kinase activity"/>
    <property type="evidence" value="ECO:0007669"/>
    <property type="project" value="UniProtKB-KW"/>
</dbReference>
<feature type="transmembrane region" description="Helical" evidence="1">
    <location>
        <begin position="33"/>
        <end position="52"/>
    </location>
</feature>
<keyword evidence="1" id="KW-0812">Transmembrane</keyword>
<evidence type="ECO:0000313" key="2">
    <source>
        <dbReference type="EMBL" id="MFD1607090.1"/>
    </source>
</evidence>
<keyword evidence="2" id="KW-0418">Kinase</keyword>
<accession>A0ABW4HP39</accession>
<organism evidence="2 3">
    <name type="scientific">Oceanobacillus luteolus</name>
    <dbReference type="NCBI Taxonomy" id="1274358"/>
    <lineage>
        <taxon>Bacteria</taxon>
        <taxon>Bacillati</taxon>
        <taxon>Bacillota</taxon>
        <taxon>Bacilli</taxon>
        <taxon>Bacillales</taxon>
        <taxon>Bacillaceae</taxon>
        <taxon>Oceanobacillus</taxon>
    </lineage>
</organism>